<dbReference type="InterPro" id="IPR011701">
    <property type="entry name" value="MFS"/>
</dbReference>
<dbReference type="SUPFAM" id="SSF103473">
    <property type="entry name" value="MFS general substrate transporter"/>
    <property type="match status" value="2"/>
</dbReference>
<dbReference type="PANTHER" id="PTHR42718">
    <property type="entry name" value="MAJOR FACILITATOR SUPERFAMILY MULTIDRUG TRANSPORTER MFSC"/>
    <property type="match status" value="1"/>
</dbReference>
<feature type="transmembrane region" description="Helical" evidence="5">
    <location>
        <begin position="340"/>
        <end position="363"/>
    </location>
</feature>
<dbReference type="Gene3D" id="1.20.1250.20">
    <property type="entry name" value="MFS general substrate transporter like domains"/>
    <property type="match status" value="1"/>
</dbReference>
<dbReference type="Gene3D" id="1.20.1720.10">
    <property type="entry name" value="Multidrug resistance protein D"/>
    <property type="match status" value="1"/>
</dbReference>
<evidence type="ECO:0000313" key="8">
    <source>
        <dbReference type="EMBL" id="AUH06825.1"/>
    </source>
</evidence>
<feature type="transmembrane region" description="Helical" evidence="5">
    <location>
        <begin position="52"/>
        <end position="68"/>
    </location>
</feature>
<comment type="subcellular location">
    <subcellularLocation>
        <location evidence="1">Membrane</location>
        <topology evidence="1">Multi-pass membrane protein</topology>
    </subcellularLocation>
</comment>
<dbReference type="PROSITE" id="PS50850">
    <property type="entry name" value="MFS"/>
    <property type="match status" value="1"/>
</dbReference>
<keyword evidence="3 5" id="KW-1133">Transmembrane helix</keyword>
<proteinExistence type="predicted"/>
<evidence type="ECO:0000259" key="6">
    <source>
        <dbReference type="PROSITE" id="PS50850"/>
    </source>
</evidence>
<evidence type="ECO:0000313" key="9">
    <source>
        <dbReference type="Proteomes" id="UP000017700"/>
    </source>
</evidence>
<name>A0A2I5TQJ8_SERS3</name>
<accession>A0A2I5TQJ8</accession>
<feature type="transmembrane region" description="Helical" evidence="5">
    <location>
        <begin position="201"/>
        <end position="224"/>
    </location>
</feature>
<feature type="transmembrane region" description="Helical" evidence="5">
    <location>
        <begin position="12"/>
        <end position="32"/>
    </location>
</feature>
<feature type="transmembrane region" description="Helical" evidence="5">
    <location>
        <begin position="168"/>
        <end position="189"/>
    </location>
</feature>
<feature type="transmembrane region" description="Helical" evidence="5">
    <location>
        <begin position="141"/>
        <end position="162"/>
    </location>
</feature>
<protein>
    <submittedName>
        <fullName evidence="8">MFS transporter</fullName>
    </submittedName>
</protein>
<dbReference type="AlphaFoldDB" id="A0A2I5TQJ8"/>
<feature type="transmembrane region" description="Helical" evidence="5">
    <location>
        <begin position="369"/>
        <end position="394"/>
    </location>
</feature>
<reference evidence="7 10" key="3">
    <citation type="submission" date="2017-11" db="EMBL/GenBank/DDBJ databases">
        <title>Complete genome sequence of Serratia sp. ATCC 39006 LacA.</title>
        <authorList>
            <person name="Hampton H.G."/>
            <person name="Jackson S.A."/>
            <person name="Jauregui R."/>
            <person name="Poulter G.T.M."/>
            <person name="Salmond G.P.C."/>
            <person name="Fineran P.C."/>
        </authorList>
    </citation>
    <scope>NUCLEOTIDE SEQUENCE [LARGE SCALE GENOMIC DNA]</scope>
    <source>
        <strain evidence="7 10">ATCC 39006</strain>
    </source>
</reference>
<dbReference type="Pfam" id="PF07690">
    <property type="entry name" value="MFS_1"/>
    <property type="match status" value="1"/>
</dbReference>
<dbReference type="Proteomes" id="UP000233778">
    <property type="component" value="Chromosome"/>
</dbReference>
<dbReference type="OrthoDB" id="9807274at2"/>
<feature type="transmembrane region" description="Helical" evidence="5">
    <location>
        <begin position="80"/>
        <end position="103"/>
    </location>
</feature>
<dbReference type="KEGG" id="serq:CWC46_12455"/>
<reference evidence="8" key="4">
    <citation type="submission" date="2017-11" db="EMBL/GenBank/DDBJ databases">
        <title>Complete genome sequence of Serratia sp. ATCC 39006.</title>
        <authorList>
            <person name="Hampton H.G."/>
            <person name="Jackson S.A."/>
            <person name="Jauregui R."/>
            <person name="Poulter G.T.M."/>
            <person name="Salmond G.P.C."/>
            <person name="Fineran P.C."/>
        </authorList>
    </citation>
    <scope>NUCLEOTIDE SEQUENCE</scope>
    <source>
        <strain evidence="8">ATCC 39006</strain>
    </source>
</reference>
<dbReference type="CDD" id="cd17321">
    <property type="entry name" value="MFS_MMR_MDR_like"/>
    <property type="match status" value="1"/>
</dbReference>
<dbReference type="PANTHER" id="PTHR42718:SF39">
    <property type="entry name" value="ACTINORHODIN TRANSPORTER-RELATED"/>
    <property type="match status" value="1"/>
</dbReference>
<dbReference type="EMBL" id="CP025084">
    <property type="protein sequence ID" value="AUH06825.1"/>
    <property type="molecule type" value="Genomic_DNA"/>
</dbReference>
<organism evidence="8 9">
    <name type="scientific">Serratia sp. (strain ATCC 39006)</name>
    <name type="common">Prodigiosinella confusarubida</name>
    <dbReference type="NCBI Taxonomy" id="104623"/>
    <lineage>
        <taxon>Bacteria</taxon>
        <taxon>Pseudomonadati</taxon>
        <taxon>Pseudomonadota</taxon>
        <taxon>Gammaproteobacteria</taxon>
        <taxon>Enterobacterales</taxon>
        <taxon>Pectobacteriaceae</taxon>
        <taxon>Prodigiosinella</taxon>
    </lineage>
</organism>
<feature type="transmembrane region" description="Helical" evidence="5">
    <location>
        <begin position="311"/>
        <end position="328"/>
    </location>
</feature>
<evidence type="ECO:0000256" key="5">
    <source>
        <dbReference type="SAM" id="Phobius"/>
    </source>
</evidence>
<keyword evidence="4 5" id="KW-0472">Membrane</keyword>
<gene>
    <name evidence="7" type="ORF">CWC46_12455</name>
    <name evidence="8" type="ORF">Ser39006_012460</name>
</gene>
<feature type="transmembrane region" description="Helical" evidence="5">
    <location>
        <begin position="439"/>
        <end position="459"/>
    </location>
</feature>
<evidence type="ECO:0000313" key="10">
    <source>
        <dbReference type="Proteomes" id="UP000233778"/>
    </source>
</evidence>
<evidence type="ECO:0000256" key="3">
    <source>
        <dbReference type="ARBA" id="ARBA00022989"/>
    </source>
</evidence>
<dbReference type="KEGG" id="sera:Ser39006_012460"/>
<reference evidence="8 9" key="1">
    <citation type="journal article" date="2013" name="Genome Announc.">
        <title>Draft genome sequence of Serratia sp. strain ATCC 39006, a model bacterium for analysis of the biosynthesis and regulation of prodigiosin, a carbapenem, and gas vesicles.</title>
        <authorList>
            <person name="Fineran P.C."/>
            <person name="Iglesias Cans M.C."/>
            <person name="Ramsay J.P."/>
            <person name="Wilf N.M."/>
            <person name="Cossyleon D."/>
            <person name="McNeil M.B."/>
            <person name="Williamson N.R."/>
            <person name="Monson R.E."/>
            <person name="Becher S.A."/>
            <person name="Stanton J.A."/>
            <person name="Brugger K."/>
            <person name="Brown S.D."/>
            <person name="Salmond G.P."/>
        </authorList>
    </citation>
    <scope>NUCLEOTIDE SEQUENCE [LARGE SCALE GENOMIC DNA]</scope>
    <source>
        <strain evidence="8">ATCC 39006</strain>
        <strain evidence="9">ATCC 39006 / SC 11482</strain>
    </source>
</reference>
<dbReference type="EMBL" id="CP025085">
    <property type="protein sequence ID" value="AUH02509.1"/>
    <property type="molecule type" value="Genomic_DNA"/>
</dbReference>
<reference evidence="8" key="2">
    <citation type="submission" date="2013-09" db="EMBL/GenBank/DDBJ databases">
        <authorList>
            <person name="Wang G."/>
            <person name="Yang Y."/>
            <person name="Su Y."/>
        </authorList>
    </citation>
    <scope>NUCLEOTIDE SEQUENCE</scope>
    <source>
        <strain evidence="8">ATCC 39006</strain>
    </source>
</reference>
<evidence type="ECO:0000313" key="7">
    <source>
        <dbReference type="EMBL" id="AUH02509.1"/>
    </source>
</evidence>
<dbReference type="InterPro" id="IPR036259">
    <property type="entry name" value="MFS_trans_sf"/>
</dbReference>
<feature type="transmembrane region" description="Helical" evidence="5">
    <location>
        <begin position="276"/>
        <end position="299"/>
    </location>
</feature>
<dbReference type="STRING" id="104623.Ser39006_02978"/>
<feature type="domain" description="Major facilitator superfamily (MFS) profile" evidence="6">
    <location>
        <begin position="14"/>
        <end position="464"/>
    </location>
</feature>
<feature type="transmembrane region" description="Helical" evidence="5">
    <location>
        <begin position="109"/>
        <end position="129"/>
    </location>
</feature>
<feature type="transmembrane region" description="Helical" evidence="5">
    <location>
        <begin position="415"/>
        <end position="433"/>
    </location>
</feature>
<keyword evidence="2 5" id="KW-0812">Transmembrane</keyword>
<dbReference type="GO" id="GO:0016020">
    <property type="term" value="C:membrane"/>
    <property type="evidence" value="ECO:0007669"/>
    <property type="project" value="UniProtKB-SubCell"/>
</dbReference>
<dbReference type="RefSeq" id="WP_084297640.1">
    <property type="nucleotide sequence ID" value="NZ_CP025084.1"/>
</dbReference>
<dbReference type="Proteomes" id="UP000017700">
    <property type="component" value="Chromosome"/>
</dbReference>
<feature type="transmembrane region" description="Helical" evidence="5">
    <location>
        <begin position="230"/>
        <end position="251"/>
    </location>
</feature>
<evidence type="ECO:0000256" key="4">
    <source>
        <dbReference type="ARBA" id="ARBA00023136"/>
    </source>
</evidence>
<evidence type="ECO:0000256" key="2">
    <source>
        <dbReference type="ARBA" id="ARBA00022692"/>
    </source>
</evidence>
<sequence length="489" mass="52353">MKHASSTLGLSSIGLVILLTGQLLPMIDFSIVNVALESIAHSLSASPAELELVVSVYGVAFAVSLAMGGRLGDNYGRRQVFMMGVFLFGLASLLCGIAQTVWLLLVARALQGVGAALIVPQILATLHVCLRGREHAHAIGLYSAIGGLAFIVGQVLGGLLIQLDIGGYGWRSVFLINLPFCLLVLTCAPRWVPDTRGEKKVALDLLGIVALSLAIICLLFPLALGPIWHWPWQCLAALAATLVLFPLLLWIERYQERQQRAPLLPPALLRLPSVRLGLVIAVLFFSSWSGFMFAVAYTLQSGAGFTPLQSGNSFIGLGLAYFIASLFSSRITGRVGKTRALLIGCTIQMIGLLLLIATLVWVWPVSEGVYLLPATSVIGFGQAFIVSSFFRIGLSDVPMVHAGSGSALLSTVQQASLGLGPILLGTVLVQTLHFTQGRFLTALIVTLCAEWGLMLILVLRTGLVLRKENHEPQQVTITSCVAVDIQKNN</sequence>
<keyword evidence="9" id="KW-1185">Reference proteome</keyword>
<dbReference type="GO" id="GO:0022857">
    <property type="term" value="F:transmembrane transporter activity"/>
    <property type="evidence" value="ECO:0007669"/>
    <property type="project" value="InterPro"/>
</dbReference>
<dbReference type="InterPro" id="IPR020846">
    <property type="entry name" value="MFS_dom"/>
</dbReference>
<evidence type="ECO:0000256" key="1">
    <source>
        <dbReference type="ARBA" id="ARBA00004141"/>
    </source>
</evidence>